<evidence type="ECO:0000259" key="1">
    <source>
        <dbReference type="PROSITE" id="PS51186"/>
    </source>
</evidence>
<dbReference type="SUPFAM" id="SSF55729">
    <property type="entry name" value="Acyl-CoA N-acyltransferases (Nat)"/>
    <property type="match status" value="1"/>
</dbReference>
<reference evidence="2 3" key="1">
    <citation type="submission" date="2018-09" db="EMBL/GenBank/DDBJ databases">
        <authorList>
            <person name="Zhu H."/>
        </authorList>
    </citation>
    <scope>NUCLEOTIDE SEQUENCE [LARGE SCALE GENOMIC DNA]</scope>
    <source>
        <strain evidence="2 3">K1S02-61</strain>
    </source>
</reference>
<dbReference type="InterPro" id="IPR016181">
    <property type="entry name" value="Acyl_CoA_acyltransferase"/>
</dbReference>
<dbReference type="Pfam" id="PF13302">
    <property type="entry name" value="Acetyltransf_3"/>
    <property type="match status" value="1"/>
</dbReference>
<evidence type="ECO:0000313" key="2">
    <source>
        <dbReference type="EMBL" id="RJG15476.1"/>
    </source>
</evidence>
<accession>A0A418XSE5</accession>
<gene>
    <name evidence="2" type="ORF">D3872_13225</name>
</gene>
<dbReference type="EMBL" id="QYUP01000117">
    <property type="protein sequence ID" value="RJG15476.1"/>
    <property type="molecule type" value="Genomic_DNA"/>
</dbReference>
<dbReference type="InterPro" id="IPR051531">
    <property type="entry name" value="N-acetyltransferase"/>
</dbReference>
<dbReference type="InterPro" id="IPR000182">
    <property type="entry name" value="GNAT_dom"/>
</dbReference>
<feature type="domain" description="N-acetyltransferase" evidence="1">
    <location>
        <begin position="9"/>
        <end position="171"/>
    </location>
</feature>
<dbReference type="PROSITE" id="PS51186">
    <property type="entry name" value="GNAT"/>
    <property type="match status" value="1"/>
</dbReference>
<proteinExistence type="predicted"/>
<keyword evidence="2" id="KW-0808">Transferase</keyword>
<dbReference type="Gene3D" id="3.40.630.30">
    <property type="match status" value="1"/>
</dbReference>
<name>A0A418XSE5_9BURK</name>
<keyword evidence="3" id="KW-1185">Reference proteome</keyword>
<dbReference type="Proteomes" id="UP000284006">
    <property type="component" value="Unassembled WGS sequence"/>
</dbReference>
<sequence>MHILDTQRLRLRTIDAGDAVFYLGLVNDPGFIEFIGDRKIRTVEAAREAIVTGPAAMQAARGHSIYLVELKETGEPLGMCGLIKRDTLDEVDIGYAFMPEHCGKGYACESARAVLEHAHRDLGLARLLAITSPGNAPSIGLLLKLGFQFDKVVHLTPEDTGTNLYYRQLPD</sequence>
<dbReference type="RefSeq" id="WP_119811207.1">
    <property type="nucleotide sequence ID" value="NZ_QYUP01000117.1"/>
</dbReference>
<evidence type="ECO:0000313" key="3">
    <source>
        <dbReference type="Proteomes" id="UP000284006"/>
    </source>
</evidence>
<dbReference type="PANTHER" id="PTHR43792:SF1">
    <property type="entry name" value="N-ACETYLTRANSFERASE DOMAIN-CONTAINING PROTEIN"/>
    <property type="match status" value="1"/>
</dbReference>
<protein>
    <submittedName>
        <fullName evidence="2">N-acetyltransferase</fullName>
    </submittedName>
</protein>
<dbReference type="AlphaFoldDB" id="A0A418XSE5"/>
<dbReference type="PANTHER" id="PTHR43792">
    <property type="entry name" value="GNAT FAMILY, PUTATIVE (AFU_ORTHOLOGUE AFUA_3G00765)-RELATED-RELATED"/>
    <property type="match status" value="1"/>
</dbReference>
<organism evidence="2 3">
    <name type="scientific">Massilia cavernae</name>
    <dbReference type="NCBI Taxonomy" id="2320864"/>
    <lineage>
        <taxon>Bacteria</taxon>
        <taxon>Pseudomonadati</taxon>
        <taxon>Pseudomonadota</taxon>
        <taxon>Betaproteobacteria</taxon>
        <taxon>Burkholderiales</taxon>
        <taxon>Oxalobacteraceae</taxon>
        <taxon>Telluria group</taxon>
        <taxon>Massilia</taxon>
    </lineage>
</organism>
<comment type="caution">
    <text evidence="2">The sequence shown here is derived from an EMBL/GenBank/DDBJ whole genome shotgun (WGS) entry which is preliminary data.</text>
</comment>
<dbReference type="GO" id="GO:0016747">
    <property type="term" value="F:acyltransferase activity, transferring groups other than amino-acyl groups"/>
    <property type="evidence" value="ECO:0007669"/>
    <property type="project" value="InterPro"/>
</dbReference>
<dbReference type="OrthoDB" id="9798081at2"/>